<dbReference type="GO" id="GO:0005858">
    <property type="term" value="C:axonemal dynein complex"/>
    <property type="evidence" value="ECO:0007669"/>
    <property type="project" value="TreeGrafter"/>
</dbReference>
<dbReference type="PANTHER" id="PTHR46532:SF11">
    <property type="entry name" value="DYNEIN AXONEMAL HEAVY CHAIN 12"/>
    <property type="match status" value="1"/>
</dbReference>
<evidence type="ECO:0000313" key="3">
    <source>
        <dbReference type="Proteomes" id="UP000050525"/>
    </source>
</evidence>
<evidence type="ECO:0000259" key="1">
    <source>
        <dbReference type="Pfam" id="PF08385"/>
    </source>
</evidence>
<feature type="domain" description="Dynein heavy chain tail" evidence="1">
    <location>
        <begin position="188"/>
        <end position="389"/>
    </location>
</feature>
<dbReference type="InterPro" id="IPR013594">
    <property type="entry name" value="Dynein_heavy_tail"/>
</dbReference>
<dbReference type="EMBL" id="AKHW03004958">
    <property type="protein sequence ID" value="KYO28245.1"/>
    <property type="molecule type" value="Genomic_DNA"/>
</dbReference>
<protein>
    <recommendedName>
        <fullName evidence="1">Dynein heavy chain tail domain-containing protein</fullName>
    </recommendedName>
</protein>
<organism evidence="2 3">
    <name type="scientific">Alligator mississippiensis</name>
    <name type="common">American alligator</name>
    <dbReference type="NCBI Taxonomy" id="8496"/>
    <lineage>
        <taxon>Eukaryota</taxon>
        <taxon>Metazoa</taxon>
        <taxon>Chordata</taxon>
        <taxon>Craniata</taxon>
        <taxon>Vertebrata</taxon>
        <taxon>Euteleostomi</taxon>
        <taxon>Archelosauria</taxon>
        <taxon>Archosauria</taxon>
        <taxon>Crocodylia</taxon>
        <taxon>Alligatoridae</taxon>
        <taxon>Alligatorinae</taxon>
        <taxon>Alligator</taxon>
    </lineage>
</organism>
<name>A0A151MUR9_ALLMI</name>
<dbReference type="STRING" id="8496.A0A151MUR9"/>
<proteinExistence type="predicted"/>
<dbReference type="GO" id="GO:0051959">
    <property type="term" value="F:dynein light intermediate chain binding"/>
    <property type="evidence" value="ECO:0007669"/>
    <property type="project" value="InterPro"/>
</dbReference>
<dbReference type="AlphaFoldDB" id="A0A151MUR9"/>
<sequence>MATDKRHEFVESCTTLALRCKPDKWAKLVGSEEGSATLAEFFDKQDVLALVLSLSPAGQLVPCLDFPPALKGKGIYFVKKKRENITRDNCRAGLLVGDLGPSPVEQLIAAVEEVVYSLFLKEGNLSGWPHVVSEDVVKQAHRLKNEMFVMGGKIQGKTLLPLPEHLEDLDSSCTLLGSLPAALDSALLHSIETTIIDWSHQIRDVLNKDSAQPLLDGSNPLPRVEFDFWRTRLRNLGCIHEQLLSTRVTMITGVLKKAKSCYWPALKAVFKDVNAGLKEASDIDLYLKPLRVLLEEMEQVDYAQLPPYIDQVLYTVCLVWANSGHYSTPSRIIVILQEICNLFIELTRNFLSPEEVMKGLQGEIEEILGGIRLSITVIEKLYRTYDACCSDAMPAFFQARCSGGTGRWTPSLSHAFPP</sequence>
<dbReference type="Proteomes" id="UP000050525">
    <property type="component" value="Unassembled WGS sequence"/>
</dbReference>
<dbReference type="GO" id="GO:0045505">
    <property type="term" value="F:dynein intermediate chain binding"/>
    <property type="evidence" value="ECO:0007669"/>
    <property type="project" value="InterPro"/>
</dbReference>
<comment type="caution">
    <text evidence="2">The sequence shown here is derived from an EMBL/GenBank/DDBJ whole genome shotgun (WGS) entry which is preliminary data.</text>
</comment>
<dbReference type="PANTHER" id="PTHR46532">
    <property type="entry name" value="MALE FERTILITY FACTOR KL5"/>
    <property type="match status" value="1"/>
</dbReference>
<dbReference type="Pfam" id="PF08385">
    <property type="entry name" value="DHC_N1"/>
    <property type="match status" value="1"/>
</dbReference>
<keyword evidence="3" id="KW-1185">Reference proteome</keyword>
<dbReference type="InterPro" id="IPR026983">
    <property type="entry name" value="DHC"/>
</dbReference>
<dbReference type="GO" id="GO:0007018">
    <property type="term" value="P:microtubule-based movement"/>
    <property type="evidence" value="ECO:0007669"/>
    <property type="project" value="InterPro"/>
</dbReference>
<reference evidence="2 3" key="1">
    <citation type="journal article" date="2012" name="Genome Biol.">
        <title>Sequencing three crocodilian genomes to illuminate the evolution of archosaurs and amniotes.</title>
        <authorList>
            <person name="St John J.A."/>
            <person name="Braun E.L."/>
            <person name="Isberg S.R."/>
            <person name="Miles L.G."/>
            <person name="Chong A.Y."/>
            <person name="Gongora J."/>
            <person name="Dalzell P."/>
            <person name="Moran C."/>
            <person name="Bed'hom B."/>
            <person name="Abzhanov A."/>
            <person name="Burgess S.C."/>
            <person name="Cooksey A.M."/>
            <person name="Castoe T.A."/>
            <person name="Crawford N.G."/>
            <person name="Densmore L.D."/>
            <person name="Drew J.C."/>
            <person name="Edwards S.V."/>
            <person name="Faircloth B.C."/>
            <person name="Fujita M.K."/>
            <person name="Greenwold M.J."/>
            <person name="Hoffmann F.G."/>
            <person name="Howard J.M."/>
            <person name="Iguchi T."/>
            <person name="Janes D.E."/>
            <person name="Khan S.Y."/>
            <person name="Kohno S."/>
            <person name="de Koning A.J."/>
            <person name="Lance S.L."/>
            <person name="McCarthy F.M."/>
            <person name="McCormack J.E."/>
            <person name="Merchant M.E."/>
            <person name="Peterson D.G."/>
            <person name="Pollock D.D."/>
            <person name="Pourmand N."/>
            <person name="Raney B.J."/>
            <person name="Roessler K.A."/>
            <person name="Sanford J.R."/>
            <person name="Sawyer R.H."/>
            <person name="Schmidt C.J."/>
            <person name="Triplett E.W."/>
            <person name="Tuberville T.D."/>
            <person name="Venegas-Anaya M."/>
            <person name="Howard J.T."/>
            <person name="Jarvis E.D."/>
            <person name="Guillette L.J.Jr."/>
            <person name="Glenn T.C."/>
            <person name="Green R.E."/>
            <person name="Ray D.A."/>
        </authorList>
    </citation>
    <scope>NUCLEOTIDE SEQUENCE [LARGE SCALE GENOMIC DNA]</scope>
    <source>
        <strain evidence="2">KSC_2009_1</strain>
    </source>
</reference>
<gene>
    <name evidence="2" type="ORF">Y1Q_0017097</name>
</gene>
<evidence type="ECO:0000313" key="2">
    <source>
        <dbReference type="EMBL" id="KYO28245.1"/>
    </source>
</evidence>
<accession>A0A151MUR9</accession>